<reference evidence="7 8" key="1">
    <citation type="journal article" date="2019" name="Int. J. Syst. Evol. Microbiol.">
        <title>The Global Catalogue of Microorganisms (GCM) 10K type strain sequencing project: providing services to taxonomists for standard genome sequencing and annotation.</title>
        <authorList>
            <consortium name="The Broad Institute Genomics Platform"/>
            <consortium name="The Broad Institute Genome Sequencing Center for Infectious Disease"/>
            <person name="Wu L."/>
            <person name="Ma J."/>
        </authorList>
    </citation>
    <scope>NUCLEOTIDE SEQUENCE [LARGE SCALE GENOMIC DNA]</scope>
    <source>
        <strain evidence="7 8">CGMCC 1.10390</strain>
    </source>
</reference>
<dbReference type="GO" id="GO:0005737">
    <property type="term" value="C:cytoplasm"/>
    <property type="evidence" value="ECO:0007669"/>
    <property type="project" value="UniProtKB-SubCell"/>
</dbReference>
<dbReference type="Proteomes" id="UP001597034">
    <property type="component" value="Unassembled WGS sequence"/>
</dbReference>
<dbReference type="Pfam" id="PF01791">
    <property type="entry name" value="DeoC"/>
    <property type="match status" value="1"/>
</dbReference>
<dbReference type="InterPro" id="IPR011343">
    <property type="entry name" value="DeoC"/>
</dbReference>
<evidence type="ECO:0000256" key="6">
    <source>
        <dbReference type="HAMAP-Rule" id="MF_00114"/>
    </source>
</evidence>
<feature type="active site" description="Schiff-base intermediate with acetaldehyde" evidence="6">
    <location>
        <position position="156"/>
    </location>
</feature>
<dbReference type="HAMAP" id="MF_00114">
    <property type="entry name" value="DeoC_type1"/>
    <property type="match status" value="1"/>
</dbReference>
<dbReference type="Gene3D" id="3.20.20.70">
    <property type="entry name" value="Aldolase class I"/>
    <property type="match status" value="1"/>
</dbReference>
<keyword evidence="2 6" id="KW-0963">Cytoplasm</keyword>
<feature type="active site" description="Proton donor/acceptor" evidence="6">
    <location>
        <position position="186"/>
    </location>
</feature>
<accession>A0ABD6DT44</accession>
<dbReference type="SUPFAM" id="SSF51569">
    <property type="entry name" value="Aldolase"/>
    <property type="match status" value="1"/>
</dbReference>
<feature type="active site" description="Proton donor/acceptor" evidence="6">
    <location>
        <position position="94"/>
    </location>
</feature>
<dbReference type="InterPro" id="IPR002915">
    <property type="entry name" value="DeoC/FbaB/LacD_aldolase"/>
</dbReference>
<dbReference type="PANTHER" id="PTHR10889">
    <property type="entry name" value="DEOXYRIBOSE-PHOSPHATE ALDOLASE"/>
    <property type="match status" value="1"/>
</dbReference>
<evidence type="ECO:0000256" key="5">
    <source>
        <dbReference type="ARBA" id="ARBA00048791"/>
    </source>
</evidence>
<dbReference type="PIRSF" id="PIRSF001357">
    <property type="entry name" value="DeoC"/>
    <property type="match status" value="1"/>
</dbReference>
<keyword evidence="8" id="KW-1185">Reference proteome</keyword>
<keyword evidence="4 6" id="KW-0704">Schiff base</keyword>
<comment type="caution">
    <text evidence="7">The sequence shown here is derived from an EMBL/GenBank/DDBJ whole genome shotgun (WGS) entry which is preliminary data.</text>
</comment>
<name>A0ABD6DT44_9EURY</name>
<dbReference type="SMART" id="SM01133">
    <property type="entry name" value="DeoC"/>
    <property type="match status" value="1"/>
</dbReference>
<gene>
    <name evidence="6 7" type="primary">deoC</name>
    <name evidence="7" type="ORF">ACFSBL_20220</name>
</gene>
<dbReference type="NCBIfam" id="TIGR00126">
    <property type="entry name" value="deoC"/>
    <property type="match status" value="1"/>
</dbReference>
<comment type="subcellular location">
    <subcellularLocation>
        <location evidence="6">Cytoplasm</location>
    </subcellularLocation>
</comment>
<dbReference type="RefSeq" id="WP_256401509.1">
    <property type="nucleotide sequence ID" value="NZ_JANHJR010000004.1"/>
</dbReference>
<dbReference type="PANTHER" id="PTHR10889:SF1">
    <property type="entry name" value="DEOXYRIBOSE-PHOSPHATE ALDOLASE"/>
    <property type="match status" value="1"/>
</dbReference>
<organism evidence="7 8">
    <name type="scientific">Haloarchaeobius litoreus</name>
    <dbReference type="NCBI Taxonomy" id="755306"/>
    <lineage>
        <taxon>Archaea</taxon>
        <taxon>Methanobacteriati</taxon>
        <taxon>Methanobacteriota</taxon>
        <taxon>Stenosarchaea group</taxon>
        <taxon>Halobacteria</taxon>
        <taxon>Halobacteriales</taxon>
        <taxon>Halorubellaceae</taxon>
        <taxon>Haloarchaeobius</taxon>
    </lineage>
</organism>
<protein>
    <recommendedName>
        <fullName evidence="6">Deoxyribose-phosphate aldolase</fullName>
        <shortName evidence="6">DERA</shortName>
        <ecNumber evidence="6">4.1.2.4</ecNumber>
    </recommendedName>
    <alternativeName>
        <fullName evidence="6">2-deoxy-D-ribose 5-phosphate aldolase</fullName>
    </alternativeName>
    <alternativeName>
        <fullName evidence="6">Phosphodeoxyriboaldolase</fullName>
        <shortName evidence="6">Deoxyriboaldolase</shortName>
    </alternativeName>
</protein>
<dbReference type="CDD" id="cd00959">
    <property type="entry name" value="DeoC"/>
    <property type="match status" value="1"/>
</dbReference>
<evidence type="ECO:0000256" key="1">
    <source>
        <dbReference type="ARBA" id="ARBA00010936"/>
    </source>
</evidence>
<comment type="pathway">
    <text evidence="6">Carbohydrate degradation; 2-deoxy-D-ribose 1-phosphate degradation; D-glyceraldehyde 3-phosphate and acetaldehyde from 2-deoxy-alpha-D-ribose 1-phosphate: step 2/2.</text>
</comment>
<dbReference type="GO" id="GO:0004139">
    <property type="term" value="F:deoxyribose-phosphate aldolase activity"/>
    <property type="evidence" value="ECO:0007669"/>
    <property type="project" value="UniProtKB-UniRule"/>
</dbReference>
<comment type="function">
    <text evidence="6">Catalyzes a reversible aldol reaction between acetaldehyde and D-glyceraldehyde 3-phosphate to generate 2-deoxy-D-ribose 5-phosphate.</text>
</comment>
<dbReference type="EC" id="4.1.2.4" evidence="6"/>
<proteinExistence type="inferred from homology"/>
<evidence type="ECO:0000256" key="4">
    <source>
        <dbReference type="ARBA" id="ARBA00023270"/>
    </source>
</evidence>
<comment type="catalytic activity">
    <reaction evidence="5 6">
        <text>2-deoxy-D-ribose 5-phosphate = D-glyceraldehyde 3-phosphate + acetaldehyde</text>
        <dbReference type="Rhea" id="RHEA:12821"/>
        <dbReference type="ChEBI" id="CHEBI:15343"/>
        <dbReference type="ChEBI" id="CHEBI:59776"/>
        <dbReference type="ChEBI" id="CHEBI:62877"/>
        <dbReference type="EC" id="4.1.2.4"/>
    </reaction>
</comment>
<dbReference type="GO" id="GO:0009264">
    <property type="term" value="P:deoxyribonucleotide catabolic process"/>
    <property type="evidence" value="ECO:0007669"/>
    <property type="project" value="UniProtKB-UniRule"/>
</dbReference>
<dbReference type="InterPro" id="IPR028581">
    <property type="entry name" value="DeoC_typeI"/>
</dbReference>
<dbReference type="AlphaFoldDB" id="A0ABD6DT44"/>
<evidence type="ECO:0000313" key="8">
    <source>
        <dbReference type="Proteomes" id="UP001597034"/>
    </source>
</evidence>
<comment type="similarity">
    <text evidence="1 6">Belongs to the DeoC/FbaB aldolase family. DeoC type 1 subfamily.</text>
</comment>
<sequence length="226" mass="23833">MDRTPDEIASTIQHTEVGPTADRDRIIELCDECVEYGFDGAMVLPCWVSLARERLDGTDVTVCSAAGFPMGGDNRIAKAAAVRDAVAAGAEEVDVMPNIGYLKSGMDEKLREEMELVVEASGDAVCKAMLELGALDEAESERITELAIEAGFDYIKTSSGWGEGGKATVERVEFLAERAPEHVGVKASGGIRTLDDANELLDAGAELLGSSSGVAIVEGGRGDGEY</sequence>
<evidence type="ECO:0000256" key="3">
    <source>
        <dbReference type="ARBA" id="ARBA00023239"/>
    </source>
</evidence>
<dbReference type="EMBL" id="JBHUDO010000004">
    <property type="protein sequence ID" value="MFD1648016.1"/>
    <property type="molecule type" value="Genomic_DNA"/>
</dbReference>
<dbReference type="GO" id="GO:0006018">
    <property type="term" value="P:2-deoxyribose 1-phosphate catabolic process"/>
    <property type="evidence" value="ECO:0007669"/>
    <property type="project" value="UniProtKB-UniRule"/>
</dbReference>
<dbReference type="InterPro" id="IPR013785">
    <property type="entry name" value="Aldolase_TIM"/>
</dbReference>
<keyword evidence="3 6" id="KW-0456">Lyase</keyword>
<evidence type="ECO:0000256" key="2">
    <source>
        <dbReference type="ARBA" id="ARBA00022490"/>
    </source>
</evidence>
<evidence type="ECO:0000313" key="7">
    <source>
        <dbReference type="EMBL" id="MFD1648016.1"/>
    </source>
</evidence>